<dbReference type="GO" id="GO:0005524">
    <property type="term" value="F:ATP binding"/>
    <property type="evidence" value="ECO:0007669"/>
    <property type="project" value="UniProtKB-KW"/>
</dbReference>
<dbReference type="RefSeq" id="WP_146602421.1">
    <property type="nucleotide sequence ID" value="NZ_SJPY01000010.1"/>
</dbReference>
<evidence type="ECO:0000313" key="6">
    <source>
        <dbReference type="Proteomes" id="UP000315471"/>
    </source>
</evidence>
<dbReference type="InterPro" id="IPR017871">
    <property type="entry name" value="ABC_transporter-like_CS"/>
</dbReference>
<dbReference type="PROSITE" id="PS00211">
    <property type="entry name" value="ABC_TRANSPORTER_1"/>
    <property type="match status" value="1"/>
</dbReference>
<dbReference type="InterPro" id="IPR003593">
    <property type="entry name" value="AAA+_ATPase"/>
</dbReference>
<proteinExistence type="predicted"/>
<keyword evidence="2" id="KW-0547">Nucleotide-binding</keyword>
<sequence length="226" mass="24803">MIELRDVTTGAGEFRLTDLSLQVQKGEYAVLMGRTGRGKTTILEALCGLRRIEHGKIFIDETDVTDWMPGDRQIGYVPQDLALFPTLSVAEHLTFALKLRGHTREAMNRRCEELSEMLGIASLLNRKIDGLSGGEAQRVALGRALSFHPNVLLLDEPLSALDESTRLEMRKLLRRVKDAAGVTTLHVTHSSDEAASLADRLFVLDGGKITTECVANGSFGNVDDSQ</sequence>
<protein>
    <submittedName>
        <fullName evidence="5">Maltose/maltodextrin import ATP-binding protein MalK</fullName>
    </submittedName>
</protein>
<dbReference type="PANTHER" id="PTHR42781">
    <property type="entry name" value="SPERMIDINE/PUTRESCINE IMPORT ATP-BINDING PROTEIN POTA"/>
    <property type="match status" value="1"/>
</dbReference>
<keyword evidence="1" id="KW-0813">Transport</keyword>
<evidence type="ECO:0000313" key="5">
    <source>
        <dbReference type="EMBL" id="TWU35231.1"/>
    </source>
</evidence>
<reference evidence="5 6" key="1">
    <citation type="submission" date="2019-02" db="EMBL/GenBank/DDBJ databases">
        <title>Deep-cultivation of Planctomycetes and their phenomic and genomic characterization uncovers novel biology.</title>
        <authorList>
            <person name="Wiegand S."/>
            <person name="Jogler M."/>
            <person name="Boedeker C."/>
            <person name="Pinto D."/>
            <person name="Vollmers J."/>
            <person name="Rivas-Marin E."/>
            <person name="Kohn T."/>
            <person name="Peeters S.H."/>
            <person name="Heuer A."/>
            <person name="Rast P."/>
            <person name="Oberbeckmann S."/>
            <person name="Bunk B."/>
            <person name="Jeske O."/>
            <person name="Meyerdierks A."/>
            <person name="Storesund J.E."/>
            <person name="Kallscheuer N."/>
            <person name="Luecker S."/>
            <person name="Lage O.M."/>
            <person name="Pohl T."/>
            <person name="Merkel B.J."/>
            <person name="Hornburger P."/>
            <person name="Mueller R.-W."/>
            <person name="Bruemmer F."/>
            <person name="Labrenz M."/>
            <person name="Spormann A.M."/>
            <person name="Op Den Camp H."/>
            <person name="Overmann J."/>
            <person name="Amann R."/>
            <person name="Jetten M.S.M."/>
            <person name="Mascher T."/>
            <person name="Medema M.H."/>
            <person name="Devos D.P."/>
            <person name="Kaster A.-K."/>
            <person name="Ovreas L."/>
            <person name="Rohde M."/>
            <person name="Galperin M.Y."/>
            <person name="Jogler C."/>
        </authorList>
    </citation>
    <scope>NUCLEOTIDE SEQUENCE [LARGE SCALE GENOMIC DNA]</scope>
    <source>
        <strain evidence="5 6">Q31b</strain>
    </source>
</reference>
<dbReference type="InterPro" id="IPR027417">
    <property type="entry name" value="P-loop_NTPase"/>
</dbReference>
<dbReference type="SMART" id="SM00382">
    <property type="entry name" value="AAA"/>
    <property type="match status" value="1"/>
</dbReference>
<keyword evidence="3 5" id="KW-0067">ATP-binding</keyword>
<evidence type="ECO:0000256" key="2">
    <source>
        <dbReference type="ARBA" id="ARBA00022741"/>
    </source>
</evidence>
<dbReference type="PANTHER" id="PTHR42781:SF4">
    <property type="entry name" value="SPERMIDINE_PUTRESCINE IMPORT ATP-BINDING PROTEIN POTA"/>
    <property type="match status" value="1"/>
</dbReference>
<accession>A0A5C6DHP0</accession>
<dbReference type="PROSITE" id="PS50893">
    <property type="entry name" value="ABC_TRANSPORTER_2"/>
    <property type="match status" value="1"/>
</dbReference>
<dbReference type="GO" id="GO:0016887">
    <property type="term" value="F:ATP hydrolysis activity"/>
    <property type="evidence" value="ECO:0007669"/>
    <property type="project" value="InterPro"/>
</dbReference>
<feature type="domain" description="ABC transporter" evidence="4">
    <location>
        <begin position="2"/>
        <end position="226"/>
    </location>
</feature>
<dbReference type="OrthoDB" id="9802264at2"/>
<dbReference type="InterPro" id="IPR003439">
    <property type="entry name" value="ABC_transporter-like_ATP-bd"/>
</dbReference>
<evidence type="ECO:0000256" key="3">
    <source>
        <dbReference type="ARBA" id="ARBA00022840"/>
    </source>
</evidence>
<dbReference type="EMBL" id="SJPY01000010">
    <property type="protein sequence ID" value="TWU35231.1"/>
    <property type="molecule type" value="Genomic_DNA"/>
</dbReference>
<dbReference type="AlphaFoldDB" id="A0A5C6DHP0"/>
<comment type="caution">
    <text evidence="5">The sequence shown here is derived from an EMBL/GenBank/DDBJ whole genome shotgun (WGS) entry which is preliminary data.</text>
</comment>
<keyword evidence="6" id="KW-1185">Reference proteome</keyword>
<evidence type="ECO:0000256" key="1">
    <source>
        <dbReference type="ARBA" id="ARBA00022448"/>
    </source>
</evidence>
<dbReference type="Proteomes" id="UP000315471">
    <property type="component" value="Unassembled WGS sequence"/>
</dbReference>
<dbReference type="Pfam" id="PF00005">
    <property type="entry name" value="ABC_tran"/>
    <property type="match status" value="1"/>
</dbReference>
<dbReference type="InterPro" id="IPR050093">
    <property type="entry name" value="ABC_SmlMolc_Importer"/>
</dbReference>
<name>A0A5C6DHP0_9BACT</name>
<gene>
    <name evidence="5" type="primary">malK</name>
    <name evidence="5" type="ORF">Q31b_53270</name>
</gene>
<dbReference type="Gene3D" id="3.40.50.300">
    <property type="entry name" value="P-loop containing nucleotide triphosphate hydrolases"/>
    <property type="match status" value="1"/>
</dbReference>
<organism evidence="5 6">
    <name type="scientific">Novipirellula aureliae</name>
    <dbReference type="NCBI Taxonomy" id="2527966"/>
    <lineage>
        <taxon>Bacteria</taxon>
        <taxon>Pseudomonadati</taxon>
        <taxon>Planctomycetota</taxon>
        <taxon>Planctomycetia</taxon>
        <taxon>Pirellulales</taxon>
        <taxon>Pirellulaceae</taxon>
        <taxon>Novipirellula</taxon>
    </lineage>
</organism>
<dbReference type="SUPFAM" id="SSF52540">
    <property type="entry name" value="P-loop containing nucleoside triphosphate hydrolases"/>
    <property type="match status" value="1"/>
</dbReference>
<evidence type="ECO:0000259" key="4">
    <source>
        <dbReference type="PROSITE" id="PS50893"/>
    </source>
</evidence>